<evidence type="ECO:0000313" key="4">
    <source>
        <dbReference type="Proteomes" id="UP000054248"/>
    </source>
</evidence>
<accession>A0A0C3LFA5</accession>
<protein>
    <recommendedName>
        <fullName evidence="2">WW domain-containing protein</fullName>
    </recommendedName>
</protein>
<gene>
    <name evidence="3" type="ORF">M407DRAFT_241345</name>
</gene>
<organism evidence="3 4">
    <name type="scientific">Tulasnella calospora MUT 4182</name>
    <dbReference type="NCBI Taxonomy" id="1051891"/>
    <lineage>
        <taxon>Eukaryota</taxon>
        <taxon>Fungi</taxon>
        <taxon>Dikarya</taxon>
        <taxon>Basidiomycota</taxon>
        <taxon>Agaricomycotina</taxon>
        <taxon>Agaricomycetes</taxon>
        <taxon>Cantharellales</taxon>
        <taxon>Tulasnellaceae</taxon>
        <taxon>Tulasnella</taxon>
    </lineage>
</organism>
<sequence>MQSFNDDRAAPPYSGPASGSTPRPEQDNRPLPEGWTRQWDANYKQYFFVDTKANPPRSSWVHPLDEVQPHKTHGPPADSDSESSASSSTSSPSKRDMKRAKRAEKRAHREEKREERREDKHARKEEKRARKHEKRI</sequence>
<feature type="region of interest" description="Disordered" evidence="1">
    <location>
        <begin position="53"/>
        <end position="136"/>
    </location>
</feature>
<dbReference type="InterPro" id="IPR001202">
    <property type="entry name" value="WW_dom"/>
</dbReference>
<evidence type="ECO:0000256" key="1">
    <source>
        <dbReference type="SAM" id="MobiDB-lite"/>
    </source>
</evidence>
<dbReference type="SMART" id="SM00456">
    <property type="entry name" value="WW"/>
    <property type="match status" value="1"/>
</dbReference>
<dbReference type="SUPFAM" id="SSF51045">
    <property type="entry name" value="WW domain"/>
    <property type="match status" value="1"/>
</dbReference>
<evidence type="ECO:0000313" key="3">
    <source>
        <dbReference type="EMBL" id="KIO32658.1"/>
    </source>
</evidence>
<dbReference type="Gene3D" id="2.20.70.10">
    <property type="match status" value="1"/>
</dbReference>
<feature type="compositionally biased region" description="Low complexity" evidence="1">
    <location>
        <begin position="75"/>
        <end position="92"/>
    </location>
</feature>
<feature type="compositionally biased region" description="Basic and acidic residues" evidence="1">
    <location>
        <begin position="107"/>
        <end position="128"/>
    </location>
</feature>
<dbReference type="OrthoDB" id="2367685at2759"/>
<proteinExistence type="predicted"/>
<feature type="domain" description="WW" evidence="2">
    <location>
        <begin position="30"/>
        <end position="65"/>
    </location>
</feature>
<reference evidence="4" key="2">
    <citation type="submission" date="2015-01" db="EMBL/GenBank/DDBJ databases">
        <title>Evolutionary Origins and Diversification of the Mycorrhizal Mutualists.</title>
        <authorList>
            <consortium name="DOE Joint Genome Institute"/>
            <consortium name="Mycorrhizal Genomics Consortium"/>
            <person name="Kohler A."/>
            <person name="Kuo A."/>
            <person name="Nagy L.G."/>
            <person name="Floudas D."/>
            <person name="Copeland A."/>
            <person name="Barry K.W."/>
            <person name="Cichocki N."/>
            <person name="Veneault-Fourrey C."/>
            <person name="LaButti K."/>
            <person name="Lindquist E.A."/>
            <person name="Lipzen A."/>
            <person name="Lundell T."/>
            <person name="Morin E."/>
            <person name="Murat C."/>
            <person name="Riley R."/>
            <person name="Ohm R."/>
            <person name="Sun H."/>
            <person name="Tunlid A."/>
            <person name="Henrissat B."/>
            <person name="Grigoriev I.V."/>
            <person name="Hibbett D.S."/>
            <person name="Martin F."/>
        </authorList>
    </citation>
    <scope>NUCLEOTIDE SEQUENCE [LARGE SCALE GENOMIC DNA]</scope>
    <source>
        <strain evidence="4">MUT 4182</strain>
    </source>
</reference>
<dbReference type="Proteomes" id="UP000054248">
    <property type="component" value="Unassembled WGS sequence"/>
</dbReference>
<dbReference type="InterPro" id="IPR036020">
    <property type="entry name" value="WW_dom_sf"/>
</dbReference>
<feature type="compositionally biased region" description="Basic residues" evidence="1">
    <location>
        <begin position="96"/>
        <end position="106"/>
    </location>
</feature>
<dbReference type="AlphaFoldDB" id="A0A0C3LFA5"/>
<name>A0A0C3LFA5_9AGAM</name>
<reference evidence="3 4" key="1">
    <citation type="submission" date="2014-04" db="EMBL/GenBank/DDBJ databases">
        <authorList>
            <consortium name="DOE Joint Genome Institute"/>
            <person name="Kuo A."/>
            <person name="Girlanda M."/>
            <person name="Perotto S."/>
            <person name="Kohler A."/>
            <person name="Nagy L.G."/>
            <person name="Floudas D."/>
            <person name="Copeland A."/>
            <person name="Barry K.W."/>
            <person name="Cichocki N."/>
            <person name="Veneault-Fourrey C."/>
            <person name="LaButti K."/>
            <person name="Lindquist E.A."/>
            <person name="Lipzen A."/>
            <person name="Lundell T."/>
            <person name="Morin E."/>
            <person name="Murat C."/>
            <person name="Sun H."/>
            <person name="Tunlid A."/>
            <person name="Henrissat B."/>
            <person name="Grigoriev I.V."/>
            <person name="Hibbett D.S."/>
            <person name="Martin F."/>
            <person name="Nordberg H.P."/>
            <person name="Cantor M.N."/>
            <person name="Hua S.X."/>
        </authorList>
    </citation>
    <scope>NUCLEOTIDE SEQUENCE [LARGE SCALE GENOMIC DNA]</scope>
    <source>
        <strain evidence="3 4">MUT 4182</strain>
    </source>
</reference>
<evidence type="ECO:0000259" key="2">
    <source>
        <dbReference type="SMART" id="SM00456"/>
    </source>
</evidence>
<feature type="region of interest" description="Disordered" evidence="1">
    <location>
        <begin position="1"/>
        <end position="36"/>
    </location>
</feature>
<dbReference type="EMBL" id="KN822953">
    <property type="protein sequence ID" value="KIO32658.1"/>
    <property type="molecule type" value="Genomic_DNA"/>
</dbReference>
<dbReference type="HOGENOM" id="CLU_1876960_0_0_1"/>
<keyword evidence="4" id="KW-1185">Reference proteome</keyword>
<dbReference type="STRING" id="1051891.A0A0C3LFA5"/>